<dbReference type="SUPFAM" id="SSF56978">
    <property type="entry name" value="Perfringolysin"/>
    <property type="match status" value="1"/>
</dbReference>
<keyword evidence="2" id="KW-1185">Reference proteome</keyword>
<gene>
    <name evidence="1" type="ORF">SAMN05660866_00568</name>
</gene>
<name>A0A1T5A1L8_9FLAO</name>
<dbReference type="Gene3D" id="3.30.1040.20">
    <property type="match status" value="1"/>
</dbReference>
<dbReference type="InterPro" id="IPR036363">
    <property type="entry name" value="Thiol_cytolysin_ab_sf"/>
</dbReference>
<evidence type="ECO:0000313" key="2">
    <source>
        <dbReference type="Proteomes" id="UP000190339"/>
    </source>
</evidence>
<dbReference type="InterPro" id="IPR001869">
    <property type="entry name" value="Thiol_cytolysin"/>
</dbReference>
<protein>
    <submittedName>
        <fullName evidence="1">Thiol-activated cytolysin</fullName>
    </submittedName>
</protein>
<dbReference type="Gene3D" id="3.40.30.40">
    <property type="entry name" value="Perfringolysin"/>
    <property type="match status" value="1"/>
</dbReference>
<dbReference type="Gene3D" id="3.90.840.10">
    <property type="entry name" value="Thiol-activated cytolysin superfamily/Thiol-activated cytolysin, alpha-beta domain"/>
    <property type="match status" value="1"/>
</dbReference>
<dbReference type="Proteomes" id="UP000190339">
    <property type="component" value="Unassembled WGS sequence"/>
</dbReference>
<dbReference type="InterPro" id="IPR036359">
    <property type="entry name" value="Thiol_cytolysin_sf"/>
</dbReference>
<dbReference type="EMBL" id="FUYL01000001">
    <property type="protein sequence ID" value="SKB28657.1"/>
    <property type="molecule type" value="Genomic_DNA"/>
</dbReference>
<dbReference type="GO" id="GO:0015485">
    <property type="term" value="F:cholesterol binding"/>
    <property type="evidence" value="ECO:0007669"/>
    <property type="project" value="InterPro"/>
</dbReference>
<evidence type="ECO:0000313" key="1">
    <source>
        <dbReference type="EMBL" id="SKB28657.1"/>
    </source>
</evidence>
<accession>A0A1T5A1L8</accession>
<dbReference type="PRINTS" id="PR01400">
    <property type="entry name" value="TACYTOLYSIN"/>
</dbReference>
<sequence length="673" mass="73834">MNSTKKNMKTLQNLRNKFTSNWGMRSVLFFGAFLVLLLIASCGKDDPIATDPIADTPEEPIALTISEVVNGGNKNLLQKKSELIFNEELIGTSVDKSDDVTTASEDGADIITQRYICTNQRVSLLDGTADFNLLNSNPEVIYPGNLLQGKTLNQAPPLPIVVKRGGGTISYDLVNANTTSFYNVEEVKKSSITDGMNQIIAQAVDLEFPDNLTMEVIDIDSESHLAIEIGISVETFATKTKGNFSFSTDKTYNRKLVKLQQVFYTMTYDFPNSYEEVFDDSVTAEQLAKYIQPDNPATFISSVSYGRIFYMLIESTSSKTEMDLKLKGEYNGALTNVEAEGHINSFNQLKETKVKIIAYGGDGSEGMSGLRTTNEITKRLEETKNITLGVPLSYTVRSLEDPAILVGVKLATEYDKVTCVLKGELAPTNYRGLVDVFEDGIGAAFQLEGTTIVVYNKAGDRYALYTVGGGNAPFKYYVSDPFGPIASIVSTTGTIGAAVRWRDGRIHLFNTEGNSFLKFRYDPENSNLTTPTGSFGDIELDSDGKPKVFFTNLYYGDATIFVGSFPFDANGVEAAVQYTHSSNELSDQRYFSNGGTDTATLRDRIENADYLPQWLWGNPESIVDYELTILPNVGAATTVVSGANTRSDIYFSVAGDQMAIKKAGAWSGPYFIN</sequence>
<proteinExistence type="predicted"/>
<dbReference type="AlphaFoldDB" id="A0A1T5A1L8"/>
<dbReference type="Pfam" id="PF01289">
    <property type="entry name" value="Thiol_cytolysin"/>
    <property type="match status" value="1"/>
</dbReference>
<reference evidence="2" key="1">
    <citation type="submission" date="2017-02" db="EMBL/GenBank/DDBJ databases">
        <authorList>
            <person name="Varghese N."/>
            <person name="Submissions S."/>
        </authorList>
    </citation>
    <scope>NUCLEOTIDE SEQUENCE [LARGE SCALE GENOMIC DNA]</scope>
    <source>
        <strain evidence="2">DSM 23546</strain>
    </source>
</reference>
<dbReference type="STRING" id="561365.SAMN05660866_00568"/>
<organism evidence="1 2">
    <name type="scientific">Maribacter arcticus</name>
    <dbReference type="NCBI Taxonomy" id="561365"/>
    <lineage>
        <taxon>Bacteria</taxon>
        <taxon>Pseudomonadati</taxon>
        <taxon>Bacteroidota</taxon>
        <taxon>Flavobacteriia</taxon>
        <taxon>Flavobacteriales</taxon>
        <taxon>Flavobacteriaceae</taxon>
        <taxon>Maribacter</taxon>
    </lineage>
</organism>